<gene>
    <name evidence="1" type="ORF">LCGC14_2375280</name>
</gene>
<sequence>MKRRLLIACAGLWMVCGAECEEESAGSADEAMRTQTEQAMQEANAQIGMPAIKNFQERKLAKMIFELRDQEDLVCYAYIASLEGKLIFVGKCIGFGLPYSVQFTNPEKVVHRKTTQGGSFGTLPQADPNGLFMPSGLSATWLMMIDKETGDPRPVYFEPQIVVSPFPLHAP</sequence>
<protein>
    <submittedName>
        <fullName evidence="1">Uncharacterized protein</fullName>
    </submittedName>
</protein>
<organism evidence="1">
    <name type="scientific">marine sediment metagenome</name>
    <dbReference type="NCBI Taxonomy" id="412755"/>
    <lineage>
        <taxon>unclassified sequences</taxon>
        <taxon>metagenomes</taxon>
        <taxon>ecological metagenomes</taxon>
    </lineage>
</organism>
<dbReference type="AlphaFoldDB" id="A0A0F9C2M8"/>
<dbReference type="EMBL" id="LAZR01035102">
    <property type="protein sequence ID" value="KKL28424.1"/>
    <property type="molecule type" value="Genomic_DNA"/>
</dbReference>
<name>A0A0F9C2M8_9ZZZZ</name>
<evidence type="ECO:0000313" key="1">
    <source>
        <dbReference type="EMBL" id="KKL28424.1"/>
    </source>
</evidence>
<comment type="caution">
    <text evidence="1">The sequence shown here is derived from an EMBL/GenBank/DDBJ whole genome shotgun (WGS) entry which is preliminary data.</text>
</comment>
<reference evidence="1" key="1">
    <citation type="journal article" date="2015" name="Nature">
        <title>Complex archaea that bridge the gap between prokaryotes and eukaryotes.</title>
        <authorList>
            <person name="Spang A."/>
            <person name="Saw J.H."/>
            <person name="Jorgensen S.L."/>
            <person name="Zaremba-Niedzwiedzka K."/>
            <person name="Martijn J."/>
            <person name="Lind A.E."/>
            <person name="van Eijk R."/>
            <person name="Schleper C."/>
            <person name="Guy L."/>
            <person name="Ettema T.J."/>
        </authorList>
    </citation>
    <scope>NUCLEOTIDE SEQUENCE</scope>
</reference>
<accession>A0A0F9C2M8</accession>
<proteinExistence type="predicted"/>